<dbReference type="RefSeq" id="WP_238807758.1">
    <property type="nucleotide sequence ID" value="NZ_CAKLPY010000002.1"/>
</dbReference>
<keyword evidence="4" id="KW-1185">Reference proteome</keyword>
<accession>A0ABM9AT48</accession>
<evidence type="ECO:0000256" key="1">
    <source>
        <dbReference type="SAM" id="SignalP"/>
    </source>
</evidence>
<dbReference type="EMBL" id="CAKLPY010000002">
    <property type="protein sequence ID" value="CAH0997167.1"/>
    <property type="molecule type" value="Genomic_DNA"/>
</dbReference>
<protein>
    <recommendedName>
        <fullName evidence="2">DUF5777 domain-containing protein</fullName>
    </recommendedName>
</protein>
<keyword evidence="1" id="KW-0732">Signal</keyword>
<sequence length="299" mass="33729">MKSYINNIPKFLAKFFLLMLIAGQVFAQDSTEVAQVKKKAKPVKNTFGSVWLMDNQTVMVPIKGTLEFDIQHRFGTVKNGAKDLFGFFAPSNIRLGISYAPMQKLFIGAGITKDRMQVDLNAKYALLQQINGKIPVSISYFGNLVIDSRNASNFRYDVHRLSYFNQLIIARKINDKFSAQISPTFSWYNNIEGYVNSNGEIMNKMKNGHFAISVLGRFKISEKSAVIAGYDQPLTQHPTNNPHPNICFGLETTTSAHAFQVFVGNAAGIVPQSNYFFNQNDYTKGQFLIGFNITRLWNF</sequence>
<dbReference type="InterPro" id="IPR045916">
    <property type="entry name" value="DUF5777"/>
</dbReference>
<feature type="signal peptide" evidence="1">
    <location>
        <begin position="1"/>
        <end position="27"/>
    </location>
</feature>
<evidence type="ECO:0000313" key="4">
    <source>
        <dbReference type="Proteomes" id="UP000837932"/>
    </source>
</evidence>
<evidence type="ECO:0000259" key="2">
    <source>
        <dbReference type="Pfam" id="PF19089"/>
    </source>
</evidence>
<dbReference type="Pfam" id="PF19089">
    <property type="entry name" value="DUF5777"/>
    <property type="match status" value="1"/>
</dbReference>
<evidence type="ECO:0000313" key="3">
    <source>
        <dbReference type="EMBL" id="CAH0997167.1"/>
    </source>
</evidence>
<gene>
    <name evidence="3" type="ORF">EMA8858_03304</name>
</gene>
<dbReference type="Proteomes" id="UP000837932">
    <property type="component" value="Unassembled WGS sequence"/>
</dbReference>
<feature type="chain" id="PRO_5047239688" description="DUF5777 domain-containing protein" evidence="1">
    <location>
        <begin position="28"/>
        <end position="299"/>
    </location>
</feature>
<name>A0ABM9AT48_9BACT</name>
<organism evidence="3 4">
    <name type="scientific">Emticicia aquatica</name>
    <dbReference type="NCBI Taxonomy" id="1681835"/>
    <lineage>
        <taxon>Bacteria</taxon>
        <taxon>Pseudomonadati</taxon>
        <taxon>Bacteroidota</taxon>
        <taxon>Cytophagia</taxon>
        <taxon>Cytophagales</taxon>
        <taxon>Leadbetterellaceae</taxon>
        <taxon>Emticicia</taxon>
    </lineage>
</organism>
<reference evidence="3" key="1">
    <citation type="submission" date="2021-12" db="EMBL/GenBank/DDBJ databases">
        <authorList>
            <person name="Rodrigo-Torres L."/>
            <person name="Arahal R. D."/>
            <person name="Lucena T."/>
        </authorList>
    </citation>
    <scope>NUCLEOTIDE SEQUENCE</scope>
    <source>
        <strain evidence="3">CECT 8858</strain>
    </source>
</reference>
<proteinExistence type="predicted"/>
<feature type="domain" description="DUF5777" evidence="2">
    <location>
        <begin position="47"/>
        <end position="297"/>
    </location>
</feature>
<comment type="caution">
    <text evidence="3">The sequence shown here is derived from an EMBL/GenBank/DDBJ whole genome shotgun (WGS) entry which is preliminary data.</text>
</comment>